<dbReference type="AlphaFoldDB" id="A0A8H5HNQ5"/>
<reference evidence="1 2" key="1">
    <citation type="journal article" date="2020" name="ISME J.">
        <title>Uncovering the hidden diversity of litter-decomposition mechanisms in mushroom-forming fungi.</title>
        <authorList>
            <person name="Floudas D."/>
            <person name="Bentzer J."/>
            <person name="Ahren D."/>
            <person name="Johansson T."/>
            <person name="Persson P."/>
            <person name="Tunlid A."/>
        </authorList>
    </citation>
    <scope>NUCLEOTIDE SEQUENCE [LARGE SCALE GENOMIC DNA]</scope>
    <source>
        <strain evidence="1 2">CBS 661.87</strain>
    </source>
</reference>
<evidence type="ECO:0000313" key="2">
    <source>
        <dbReference type="Proteomes" id="UP000565441"/>
    </source>
</evidence>
<accession>A0A8H5HNQ5</accession>
<organism evidence="1 2">
    <name type="scientific">Tricholomella constricta</name>
    <dbReference type="NCBI Taxonomy" id="117010"/>
    <lineage>
        <taxon>Eukaryota</taxon>
        <taxon>Fungi</taxon>
        <taxon>Dikarya</taxon>
        <taxon>Basidiomycota</taxon>
        <taxon>Agaricomycotina</taxon>
        <taxon>Agaricomycetes</taxon>
        <taxon>Agaricomycetidae</taxon>
        <taxon>Agaricales</taxon>
        <taxon>Tricholomatineae</taxon>
        <taxon>Lyophyllaceae</taxon>
        <taxon>Tricholomella</taxon>
    </lineage>
</organism>
<sequence length="507" mass="56657">MSIQTKTPQHVERLPQLQCMAGDFNCHSSVWDPRHEGNNHVATSLIDAASDLGVEVSVQPVRTPTHFPHARALEDLIAGLARACNDAWNSNAKTVKVNTRSKAWWNADCATAMRQYRQSRSPAYGALRRATKAAKRQFFDERIETIATKNKRPWDLMNWTKQRNLPTYEAICYNEAPCNMMDDLWQALHATYNAASDRPVKVEVLEEVEQEPPREWVDFSTAELREELAKCSNTSAPGPDHLTWYQLKKLVIDNDVADKFTKIASACLRVGYWPSHFKECNARRRSGYLVHFAHLLAGLPPVHLHIKKLVDRSFARTRTLLSTHPTLSLMSTRHGLFRGEEFHPCAISSMAPSLQKRVKSSVMDAEANASVVNEPMNPLHEEATPGQRVSDLFGAQITYDLDIPRDKEALADRRNHLDALRTERGLDPQTVMVAADTSVPTDNQFQAIIACTLIYGDVGPSVSRQVAGKATSDDAELAAIAMAVGKALQRPDSDRILVFSDSTKAIK</sequence>
<name>A0A8H5HNQ5_9AGAR</name>
<keyword evidence="2" id="KW-1185">Reference proteome</keyword>
<dbReference type="Proteomes" id="UP000565441">
    <property type="component" value="Unassembled WGS sequence"/>
</dbReference>
<comment type="caution">
    <text evidence="1">The sequence shown here is derived from an EMBL/GenBank/DDBJ whole genome shotgun (WGS) entry which is preliminary data.</text>
</comment>
<dbReference type="OrthoDB" id="412006at2759"/>
<protein>
    <submittedName>
        <fullName evidence="1">Uncharacterized protein</fullName>
    </submittedName>
</protein>
<dbReference type="EMBL" id="JAACJP010000002">
    <property type="protein sequence ID" value="KAF5386627.1"/>
    <property type="molecule type" value="Genomic_DNA"/>
</dbReference>
<gene>
    <name evidence="1" type="ORF">D9615_001762</name>
</gene>
<evidence type="ECO:0000313" key="1">
    <source>
        <dbReference type="EMBL" id="KAF5386627.1"/>
    </source>
</evidence>
<proteinExistence type="predicted"/>